<protein>
    <submittedName>
        <fullName evidence="7">Toxin-antitoxin system, toxin component, PIN family</fullName>
    </submittedName>
</protein>
<evidence type="ECO:0000313" key="8">
    <source>
        <dbReference type="Proteomes" id="UP000218399"/>
    </source>
</evidence>
<evidence type="ECO:0000256" key="2">
    <source>
        <dbReference type="ARBA" id="ARBA00022723"/>
    </source>
</evidence>
<dbReference type="Pfam" id="PF13470">
    <property type="entry name" value="PIN_3"/>
    <property type="match status" value="1"/>
</dbReference>
<name>A0A2A2ECX4_9BIFI</name>
<dbReference type="AlphaFoldDB" id="A0A2A2ECX4"/>
<dbReference type="GO" id="GO:0046872">
    <property type="term" value="F:metal ion binding"/>
    <property type="evidence" value="ECO:0007669"/>
    <property type="project" value="UniProtKB-KW"/>
</dbReference>
<dbReference type="InterPro" id="IPR002716">
    <property type="entry name" value="PIN_dom"/>
</dbReference>
<evidence type="ECO:0000313" key="7">
    <source>
        <dbReference type="EMBL" id="PAU66853.1"/>
    </source>
</evidence>
<reference evidence="7 8" key="1">
    <citation type="journal article" date="2017" name="ISME J.">
        <title>Unveiling bifidobacterial biogeography across the mammalian branch of the tree of life.</title>
        <authorList>
            <person name="Milani C."/>
            <person name="Mangifesta M."/>
            <person name="Mancabelli L."/>
            <person name="Lugli G.A."/>
            <person name="James K."/>
            <person name="Duranti S."/>
            <person name="Turroni F."/>
            <person name="Ferrario C."/>
            <person name="Ossiprandi M.C."/>
            <person name="van Sinderen D."/>
            <person name="Ventura M."/>
        </authorList>
    </citation>
    <scope>NUCLEOTIDE SEQUENCE [LARGE SCALE GENOMIC DNA]</scope>
    <source>
        <strain evidence="8">Ham19E</strain>
    </source>
</reference>
<dbReference type="GO" id="GO:0016787">
    <property type="term" value="F:hydrolase activity"/>
    <property type="evidence" value="ECO:0007669"/>
    <property type="project" value="UniProtKB-KW"/>
</dbReference>
<dbReference type="EMBL" id="MVOH01000022">
    <property type="protein sequence ID" value="PAU66853.1"/>
    <property type="molecule type" value="Genomic_DNA"/>
</dbReference>
<sequence>MTRILHSSNDPDVTGCIVGCEYLPHIWLTDVLLTFADFGIFFPIFSEDVLQEAERALICTLGKPRQFATAYIDQIRTIDAAYVVSSSPALPGTMVIPDIDDRHVVAAAHNGDAAFIVTFNLKDFPNEELGKIGLTALHPDTFLVRLVSQCPTMCSEALRYLVDSKKNPPRTMAQELDHLARTAMPKFAAIIRTMQR</sequence>
<evidence type="ECO:0000256" key="4">
    <source>
        <dbReference type="ARBA" id="ARBA00022842"/>
    </source>
</evidence>
<dbReference type="OrthoDB" id="113459at2"/>
<organism evidence="7 8">
    <name type="scientific">Bifidobacterium criceti</name>
    <dbReference type="NCBI Taxonomy" id="1960969"/>
    <lineage>
        <taxon>Bacteria</taxon>
        <taxon>Bacillati</taxon>
        <taxon>Actinomycetota</taxon>
        <taxon>Actinomycetes</taxon>
        <taxon>Bifidobacteriales</taxon>
        <taxon>Bifidobacteriaceae</taxon>
        <taxon>Bifidobacterium</taxon>
    </lineage>
</organism>
<dbReference type="GO" id="GO:0004518">
    <property type="term" value="F:nuclease activity"/>
    <property type="evidence" value="ECO:0007669"/>
    <property type="project" value="UniProtKB-KW"/>
</dbReference>
<feature type="domain" description="PIN" evidence="5">
    <location>
        <begin position="31"/>
        <end position="121"/>
    </location>
</feature>
<feature type="domain" description="VapC50 C-terminal" evidence="6">
    <location>
        <begin position="139"/>
        <end position="192"/>
    </location>
</feature>
<comment type="caution">
    <text evidence="7">The sequence shown here is derived from an EMBL/GenBank/DDBJ whole genome shotgun (WGS) entry which is preliminary data.</text>
</comment>
<keyword evidence="1" id="KW-0540">Nuclease</keyword>
<evidence type="ECO:0000256" key="3">
    <source>
        <dbReference type="ARBA" id="ARBA00022801"/>
    </source>
</evidence>
<dbReference type="Proteomes" id="UP000218399">
    <property type="component" value="Unassembled WGS sequence"/>
</dbReference>
<dbReference type="Pfam" id="PF26343">
    <property type="entry name" value="VapC50_C"/>
    <property type="match status" value="1"/>
</dbReference>
<keyword evidence="4" id="KW-0460">Magnesium</keyword>
<gene>
    <name evidence="7" type="ORF">B1526_1689</name>
</gene>
<accession>A0A2A2ECX4</accession>
<evidence type="ECO:0000259" key="5">
    <source>
        <dbReference type="Pfam" id="PF13470"/>
    </source>
</evidence>
<dbReference type="RefSeq" id="WP_095615650.1">
    <property type="nucleotide sequence ID" value="NZ_MVOH01000022.1"/>
</dbReference>
<evidence type="ECO:0000256" key="1">
    <source>
        <dbReference type="ARBA" id="ARBA00022722"/>
    </source>
</evidence>
<dbReference type="InterPro" id="IPR058652">
    <property type="entry name" value="VapC50_C"/>
</dbReference>
<keyword evidence="8" id="KW-1185">Reference proteome</keyword>
<evidence type="ECO:0000259" key="6">
    <source>
        <dbReference type="Pfam" id="PF26343"/>
    </source>
</evidence>
<proteinExistence type="predicted"/>
<keyword evidence="3" id="KW-0378">Hydrolase</keyword>
<keyword evidence="2" id="KW-0479">Metal-binding</keyword>